<reference evidence="2 3" key="1">
    <citation type="submission" date="2016-06" db="EMBL/GenBank/DDBJ databases">
        <authorList>
            <person name="Kjaerup R.B."/>
            <person name="Dalgaard T.S."/>
            <person name="Juul-Madsen H.R."/>
        </authorList>
    </citation>
    <scope>NUCLEOTIDE SEQUENCE [LARGE SCALE GENOMIC DNA]</scope>
</reference>
<gene>
    <name evidence="2" type="ORF">ZT3D7_G422</name>
</gene>
<feature type="compositionally biased region" description="Low complexity" evidence="1">
    <location>
        <begin position="48"/>
        <end position="64"/>
    </location>
</feature>
<sequence>MASLDIPSNKPKPISRSPSASSLRKPAVEHDNELTPVARGASRRNSDSHLSSASANSVRAASPAIPTAPESSPVAPLTQAATMPASSGSTAPAPAVILPTAAASVASTTVPQKSANGLAAEPQQKLDAGVTGLSPSIAAAAEKAALQAPVDKLLHQPDARKGLAKKSRYFKRMIAETEGHDDSLGAPEQETYEDIDEISMALFKHWLEHDHQLAGPHDFHSLQHYLSLYVLARKFEIEQLENQVMDLTRAYYRAEKMTAPAFRLEYIYAYTTQANAMRSFLIQTAAYRAMCEQQTESDYLISDSIREVLLQNNEMAVDFAEAVVGLAKNDLADPRRGSSCAWHSHEHTPACIPAPAEAWQSDGAADDVPVGGDAATDAPDAPDAVKPADVPVPDAPKPIEAPVPAVIVAPVAKKDEVIVPVKQKTIPVAPVVKQTTVPVAAVAKQTTIPVASKAADAKTVTSTTTTKTKWFKRPTFGLKGEAIIAALKFKFHKGIDKAKIAKDKVKGKVAGAPPPPAALPPN</sequence>
<evidence type="ECO:0000313" key="3">
    <source>
        <dbReference type="Proteomes" id="UP000215127"/>
    </source>
</evidence>
<feature type="compositionally biased region" description="Low complexity" evidence="1">
    <location>
        <begin position="80"/>
        <end position="91"/>
    </location>
</feature>
<name>A0A1X7RCY5_ZYMT9</name>
<evidence type="ECO:0000256" key="1">
    <source>
        <dbReference type="SAM" id="MobiDB-lite"/>
    </source>
</evidence>
<organism evidence="2 3">
    <name type="scientific">Zymoseptoria tritici (strain ST99CH_3D7)</name>
    <dbReference type="NCBI Taxonomy" id="1276538"/>
    <lineage>
        <taxon>Eukaryota</taxon>
        <taxon>Fungi</taxon>
        <taxon>Dikarya</taxon>
        <taxon>Ascomycota</taxon>
        <taxon>Pezizomycotina</taxon>
        <taxon>Dothideomycetes</taxon>
        <taxon>Dothideomycetidae</taxon>
        <taxon>Mycosphaerellales</taxon>
        <taxon>Mycosphaerellaceae</taxon>
        <taxon>Zymoseptoria</taxon>
    </lineage>
</organism>
<protein>
    <recommendedName>
        <fullName evidence="4">BTB domain-containing protein</fullName>
    </recommendedName>
</protein>
<accession>A0A1X7RCY5</accession>
<feature type="region of interest" description="Disordered" evidence="1">
    <location>
        <begin position="362"/>
        <end position="385"/>
    </location>
</feature>
<evidence type="ECO:0008006" key="4">
    <source>
        <dbReference type="Google" id="ProtNLM"/>
    </source>
</evidence>
<proteinExistence type="predicted"/>
<dbReference type="EMBL" id="LT853692">
    <property type="protein sequence ID" value="SMQ45278.1"/>
    <property type="molecule type" value="Genomic_DNA"/>
</dbReference>
<keyword evidence="3" id="KW-1185">Reference proteome</keyword>
<dbReference type="Proteomes" id="UP000215127">
    <property type="component" value="Chromosome 1"/>
</dbReference>
<evidence type="ECO:0000313" key="2">
    <source>
        <dbReference type="EMBL" id="SMQ45278.1"/>
    </source>
</evidence>
<feature type="region of interest" description="Disordered" evidence="1">
    <location>
        <begin position="1"/>
        <end position="91"/>
    </location>
</feature>
<dbReference type="AlphaFoldDB" id="A0A1X7RCY5"/>